<dbReference type="FunFam" id="3.40.50.300:FF:003475">
    <property type="entry name" value="Predicted protein"/>
    <property type="match status" value="1"/>
</dbReference>
<dbReference type="FunFam" id="1.20.1560.10:FF:000001">
    <property type="entry name" value="ATP-binding cassette subfamily C member 1"/>
    <property type="match status" value="1"/>
</dbReference>
<feature type="transmembrane region" description="Helical" evidence="12">
    <location>
        <begin position="61"/>
        <end position="83"/>
    </location>
</feature>
<dbReference type="PROSITE" id="PS50929">
    <property type="entry name" value="ABC_TM1F"/>
    <property type="match status" value="1"/>
</dbReference>
<dbReference type="AlphaFoldDB" id="A0A9X0D8N7"/>
<dbReference type="InterPro" id="IPR036640">
    <property type="entry name" value="ABC1_TM_sf"/>
</dbReference>
<evidence type="ECO:0000313" key="15">
    <source>
        <dbReference type="EMBL" id="KAJ7390656.1"/>
    </source>
</evidence>
<keyword evidence="4 12" id="KW-0812">Transmembrane</keyword>
<dbReference type="InterPro" id="IPR017871">
    <property type="entry name" value="ABC_transporter-like_CS"/>
</dbReference>
<reference evidence="15" key="1">
    <citation type="submission" date="2023-01" db="EMBL/GenBank/DDBJ databases">
        <title>Genome assembly of the deep-sea coral Lophelia pertusa.</title>
        <authorList>
            <person name="Herrera S."/>
            <person name="Cordes E."/>
        </authorList>
    </citation>
    <scope>NUCLEOTIDE SEQUENCE</scope>
    <source>
        <strain evidence="15">USNM1676648</strain>
        <tissue evidence="15">Polyp</tissue>
    </source>
</reference>
<keyword evidence="3" id="KW-0813">Transport</keyword>
<feature type="transmembrane region" description="Helical" evidence="12">
    <location>
        <begin position="17"/>
        <end position="41"/>
    </location>
</feature>
<evidence type="ECO:0000256" key="12">
    <source>
        <dbReference type="SAM" id="Phobius"/>
    </source>
</evidence>
<gene>
    <name evidence="15" type="primary">ABCC1_5</name>
    <name evidence="15" type="ORF">OS493_023368</name>
</gene>
<dbReference type="GO" id="GO:0005524">
    <property type="term" value="F:ATP binding"/>
    <property type="evidence" value="ECO:0007669"/>
    <property type="project" value="UniProtKB-KW"/>
</dbReference>
<keyword evidence="6" id="KW-0547">Nucleotide-binding</keyword>
<dbReference type="OrthoDB" id="5979154at2759"/>
<evidence type="ECO:0000256" key="11">
    <source>
        <dbReference type="ARBA" id="ARBA00047523"/>
    </source>
</evidence>
<comment type="subcellular location">
    <subcellularLocation>
        <location evidence="1">Endomembrane system</location>
        <topology evidence="1">Multi-pass membrane protein</topology>
    </subcellularLocation>
</comment>
<dbReference type="InterPro" id="IPR003439">
    <property type="entry name" value="ABC_transporter-like_ATP-bd"/>
</dbReference>
<name>A0A9X0D8N7_9CNID</name>
<protein>
    <recommendedName>
        <fullName evidence="10">ABC-type glutathione-S-conjugate transporter</fullName>
        <ecNumber evidence="10">7.6.2.3</ecNumber>
    </recommendedName>
</protein>
<keyword evidence="9 12" id="KW-0472">Membrane</keyword>
<dbReference type="Gene3D" id="3.40.50.300">
    <property type="entry name" value="P-loop containing nucleotide triphosphate hydrolases"/>
    <property type="match status" value="1"/>
</dbReference>
<evidence type="ECO:0000256" key="10">
    <source>
        <dbReference type="ARBA" id="ARBA00024220"/>
    </source>
</evidence>
<evidence type="ECO:0000259" key="14">
    <source>
        <dbReference type="PROSITE" id="PS50929"/>
    </source>
</evidence>
<keyword evidence="8 12" id="KW-1133">Transmembrane helix</keyword>
<dbReference type="Gene3D" id="1.20.1560.10">
    <property type="entry name" value="ABC transporter type 1, transmembrane domain"/>
    <property type="match status" value="1"/>
</dbReference>
<keyword evidence="5" id="KW-0677">Repeat</keyword>
<dbReference type="GO" id="GO:0015431">
    <property type="term" value="F:ABC-type glutathione S-conjugate transporter activity"/>
    <property type="evidence" value="ECO:0007669"/>
    <property type="project" value="UniProtKB-EC"/>
</dbReference>
<accession>A0A9X0D8N7</accession>
<dbReference type="PROSITE" id="PS50893">
    <property type="entry name" value="ABC_TRANSPORTER_2"/>
    <property type="match status" value="1"/>
</dbReference>
<evidence type="ECO:0000256" key="2">
    <source>
        <dbReference type="ARBA" id="ARBA00009726"/>
    </source>
</evidence>
<comment type="caution">
    <text evidence="15">The sequence shown here is derived from an EMBL/GenBank/DDBJ whole genome shotgun (WGS) entry which is preliminary data.</text>
</comment>
<evidence type="ECO:0000256" key="9">
    <source>
        <dbReference type="ARBA" id="ARBA00023136"/>
    </source>
</evidence>
<proteinExistence type="inferred from homology"/>
<dbReference type="InterPro" id="IPR027417">
    <property type="entry name" value="P-loop_NTPase"/>
</dbReference>
<dbReference type="SUPFAM" id="SSF52540">
    <property type="entry name" value="P-loop containing nucleoside triphosphate hydrolases"/>
    <property type="match status" value="1"/>
</dbReference>
<dbReference type="EC" id="7.6.2.3" evidence="10"/>
<dbReference type="PROSITE" id="PS00211">
    <property type="entry name" value="ABC_TRANSPORTER_1"/>
    <property type="match status" value="1"/>
</dbReference>
<dbReference type="Pfam" id="PF00005">
    <property type="entry name" value="ABC_tran"/>
    <property type="match status" value="1"/>
</dbReference>
<evidence type="ECO:0000256" key="4">
    <source>
        <dbReference type="ARBA" id="ARBA00022692"/>
    </source>
</evidence>
<evidence type="ECO:0000256" key="8">
    <source>
        <dbReference type="ARBA" id="ARBA00022989"/>
    </source>
</evidence>
<dbReference type="PANTHER" id="PTHR24223">
    <property type="entry name" value="ATP-BINDING CASSETTE SUB-FAMILY C"/>
    <property type="match status" value="1"/>
</dbReference>
<comment type="similarity">
    <text evidence="2">Belongs to the ABC transporter superfamily. ABCC family. Conjugate transporter (TC 3.A.1.208) subfamily.</text>
</comment>
<feature type="transmembrane region" description="Helical" evidence="12">
    <location>
        <begin position="242"/>
        <end position="263"/>
    </location>
</feature>
<feature type="transmembrane region" description="Helical" evidence="12">
    <location>
        <begin position="141"/>
        <end position="172"/>
    </location>
</feature>
<sequence length="542" mass="60996">MFVKFAVFWAYAKSVKVYLAVGILFFIVLAEITSVASGIWLARWSSSNVTSDDERDMYLGVYGGLGFLQAISVLVSSLCLAVGSKIASRYLHQNILKNVMHAPMSFFETTPLGRIVNRFSKDISTIDDKVPNSLIMSLRTLCGVLGTIIAISFATPIFLVVILPLGVFYFFIQRVYVATSRQLKRIESVSRSPIFNNFFETINGASTIRAFGQQQRLIRDNYYRVDENHVAYYPGTSANRWLALRLEFVGNLIILFAAMFAVISRDSIESGLVGLSITYALQITATLNWMVRMSSELETNIVSVERVKEYSEAPTEADWVIPDNRPPDDWPDAGNIVIEDFDLKYREGLPLVLKQINCDIKQEKRIASTAKVELQDLRSRLTIIPQDPVLFSGNLRLNLDPFDSHTDEELWKILELSHLKNFVSGLEEGLLHPVSEEGGNLSVGQRQLVCLARALLRKSKILVLDEATAAVDLETDELIQNTIRREFADRTVFTIAHRLNTIMDYTRIMVLDKGFVVEFDSPENLLAQQGIFYSMAQDAGLA</sequence>
<organism evidence="15 16">
    <name type="scientific">Desmophyllum pertusum</name>
    <dbReference type="NCBI Taxonomy" id="174260"/>
    <lineage>
        <taxon>Eukaryota</taxon>
        <taxon>Metazoa</taxon>
        <taxon>Cnidaria</taxon>
        <taxon>Anthozoa</taxon>
        <taxon>Hexacorallia</taxon>
        <taxon>Scleractinia</taxon>
        <taxon>Caryophylliina</taxon>
        <taxon>Caryophylliidae</taxon>
        <taxon>Desmophyllum</taxon>
    </lineage>
</organism>
<dbReference type="SUPFAM" id="SSF90123">
    <property type="entry name" value="ABC transporter transmembrane region"/>
    <property type="match status" value="1"/>
</dbReference>
<keyword evidence="7" id="KW-0067">ATP-binding</keyword>
<dbReference type="EMBL" id="MU825413">
    <property type="protein sequence ID" value="KAJ7390656.1"/>
    <property type="molecule type" value="Genomic_DNA"/>
</dbReference>
<dbReference type="InterPro" id="IPR011527">
    <property type="entry name" value="ABC1_TM_dom"/>
</dbReference>
<dbReference type="PANTHER" id="PTHR24223:SF443">
    <property type="entry name" value="MULTIDRUG-RESISTANCE LIKE PROTEIN 1, ISOFORM I"/>
    <property type="match status" value="1"/>
</dbReference>
<evidence type="ECO:0000256" key="3">
    <source>
        <dbReference type="ARBA" id="ARBA00022448"/>
    </source>
</evidence>
<evidence type="ECO:0000256" key="5">
    <source>
        <dbReference type="ARBA" id="ARBA00022737"/>
    </source>
</evidence>
<evidence type="ECO:0000256" key="6">
    <source>
        <dbReference type="ARBA" id="ARBA00022741"/>
    </source>
</evidence>
<evidence type="ECO:0000259" key="13">
    <source>
        <dbReference type="PROSITE" id="PS50893"/>
    </source>
</evidence>
<evidence type="ECO:0000256" key="1">
    <source>
        <dbReference type="ARBA" id="ARBA00004127"/>
    </source>
</evidence>
<keyword evidence="16" id="KW-1185">Reference proteome</keyword>
<dbReference type="GO" id="GO:0016887">
    <property type="term" value="F:ATP hydrolysis activity"/>
    <property type="evidence" value="ECO:0007669"/>
    <property type="project" value="InterPro"/>
</dbReference>
<evidence type="ECO:0000313" key="16">
    <source>
        <dbReference type="Proteomes" id="UP001163046"/>
    </source>
</evidence>
<dbReference type="Proteomes" id="UP001163046">
    <property type="component" value="Unassembled WGS sequence"/>
</dbReference>
<feature type="domain" description="ABC transmembrane type-1" evidence="14">
    <location>
        <begin position="21"/>
        <end position="299"/>
    </location>
</feature>
<dbReference type="GO" id="GO:0012505">
    <property type="term" value="C:endomembrane system"/>
    <property type="evidence" value="ECO:0007669"/>
    <property type="project" value="UniProtKB-SubCell"/>
</dbReference>
<feature type="domain" description="ABC transporter" evidence="13">
    <location>
        <begin position="263"/>
        <end position="538"/>
    </location>
</feature>
<feature type="transmembrane region" description="Helical" evidence="12">
    <location>
        <begin position="270"/>
        <end position="291"/>
    </location>
</feature>
<dbReference type="CDD" id="cd03244">
    <property type="entry name" value="ABCC_MRP_domain2"/>
    <property type="match status" value="1"/>
</dbReference>
<dbReference type="GO" id="GO:0016020">
    <property type="term" value="C:membrane"/>
    <property type="evidence" value="ECO:0007669"/>
    <property type="project" value="InterPro"/>
</dbReference>
<evidence type="ECO:0000256" key="7">
    <source>
        <dbReference type="ARBA" id="ARBA00022840"/>
    </source>
</evidence>
<dbReference type="Pfam" id="PF00664">
    <property type="entry name" value="ABC_membrane"/>
    <property type="match status" value="1"/>
</dbReference>
<comment type="catalytic activity">
    <reaction evidence="11">
        <text>leukotriene C4(in) + ATP + H2O = leukotriene C4(out) + ADP + phosphate + H(+)</text>
        <dbReference type="Rhea" id="RHEA:38963"/>
        <dbReference type="ChEBI" id="CHEBI:15377"/>
        <dbReference type="ChEBI" id="CHEBI:15378"/>
        <dbReference type="ChEBI" id="CHEBI:30616"/>
        <dbReference type="ChEBI" id="CHEBI:43474"/>
        <dbReference type="ChEBI" id="CHEBI:57973"/>
        <dbReference type="ChEBI" id="CHEBI:456216"/>
    </reaction>
    <physiologicalReaction direction="left-to-right" evidence="11">
        <dbReference type="Rhea" id="RHEA:38964"/>
    </physiologicalReaction>
</comment>
<dbReference type="CDD" id="cd18603">
    <property type="entry name" value="ABC_6TM_MRP1_2_3_6_D2_like"/>
    <property type="match status" value="1"/>
</dbReference>
<dbReference type="InterPro" id="IPR050173">
    <property type="entry name" value="ABC_transporter_C-like"/>
</dbReference>